<dbReference type="InterPro" id="IPR001810">
    <property type="entry name" value="F-box_dom"/>
</dbReference>
<organism evidence="3 4">
    <name type="scientific">Favolaschia claudopus</name>
    <dbReference type="NCBI Taxonomy" id="2862362"/>
    <lineage>
        <taxon>Eukaryota</taxon>
        <taxon>Fungi</taxon>
        <taxon>Dikarya</taxon>
        <taxon>Basidiomycota</taxon>
        <taxon>Agaricomycotina</taxon>
        <taxon>Agaricomycetes</taxon>
        <taxon>Agaricomycetidae</taxon>
        <taxon>Agaricales</taxon>
        <taxon>Marasmiineae</taxon>
        <taxon>Mycenaceae</taxon>
        <taxon>Favolaschia</taxon>
    </lineage>
</organism>
<keyword evidence="1" id="KW-0732">Signal</keyword>
<evidence type="ECO:0000313" key="4">
    <source>
        <dbReference type="Proteomes" id="UP001362999"/>
    </source>
</evidence>
<dbReference type="AlphaFoldDB" id="A0AAV9ZG81"/>
<dbReference type="Gene3D" id="1.20.1280.50">
    <property type="match status" value="1"/>
</dbReference>
<feature type="signal peptide" evidence="1">
    <location>
        <begin position="1"/>
        <end position="18"/>
    </location>
</feature>
<dbReference type="SUPFAM" id="SSF81383">
    <property type="entry name" value="F-box domain"/>
    <property type="match status" value="1"/>
</dbReference>
<dbReference type="Proteomes" id="UP001362999">
    <property type="component" value="Unassembled WGS sequence"/>
</dbReference>
<protein>
    <submittedName>
        <fullName evidence="3">F-box domain-containing protein</fullName>
    </submittedName>
</protein>
<name>A0AAV9ZG81_9AGAR</name>
<dbReference type="Pfam" id="PF12937">
    <property type="entry name" value="F-box-like"/>
    <property type="match status" value="1"/>
</dbReference>
<feature type="chain" id="PRO_5043877853" evidence="1">
    <location>
        <begin position="19"/>
        <end position="422"/>
    </location>
</feature>
<reference evidence="3 4" key="1">
    <citation type="journal article" date="2024" name="J Genomics">
        <title>Draft genome sequencing and assembly of Favolaschia claudopus CIRM-BRFM 2984 isolated from oak limbs.</title>
        <authorList>
            <person name="Navarro D."/>
            <person name="Drula E."/>
            <person name="Chaduli D."/>
            <person name="Cazenave R."/>
            <person name="Ahrendt S."/>
            <person name="Wang J."/>
            <person name="Lipzen A."/>
            <person name="Daum C."/>
            <person name="Barry K."/>
            <person name="Grigoriev I.V."/>
            <person name="Favel A."/>
            <person name="Rosso M.N."/>
            <person name="Martin F."/>
        </authorList>
    </citation>
    <scope>NUCLEOTIDE SEQUENCE [LARGE SCALE GENOMIC DNA]</scope>
    <source>
        <strain evidence="3 4">CIRM-BRFM 2984</strain>
    </source>
</reference>
<gene>
    <name evidence="3" type="ORF">R3P38DRAFT_2746146</name>
</gene>
<dbReference type="EMBL" id="JAWWNJ010000153">
    <property type="protein sequence ID" value="KAK6981164.1"/>
    <property type="molecule type" value="Genomic_DNA"/>
</dbReference>
<dbReference type="PROSITE" id="PS50181">
    <property type="entry name" value="FBOX"/>
    <property type="match status" value="1"/>
</dbReference>
<keyword evidence="4" id="KW-1185">Reference proteome</keyword>
<accession>A0AAV9ZG81</accession>
<evidence type="ECO:0000313" key="3">
    <source>
        <dbReference type="EMBL" id="KAK6981164.1"/>
    </source>
</evidence>
<evidence type="ECO:0000259" key="2">
    <source>
        <dbReference type="PROSITE" id="PS50181"/>
    </source>
</evidence>
<sequence>MAMHFYFCVLSAIHSYEAGPALFTYDEPEDIAELAQELAKEIAPKLEPELSFERIQTILQDSLQLFSNEHNDWLLQYTGRKTYYVKEDNFYRTGVVIGRRGSSPKIEVRRVEGYSRDYREWDTLLIEGENKEVVRISEVTQCGGLKGSPIFCWEGPYTYFKHWLRSSSVSISHLDDAAFADFFFRLVDSDHDGCLHRRRVSGLLPCIPYGAIQNTQDGEEELLRAARTDSKSIASAIAAGARGKDLWPALAADFGAWMVTRPDIWPSPPAQPHLIPIPISSGSETIFHTLPPEIVLQIIPLLDLHDLISVQLVSHSVRAIISPLLDTTLWHHVHFGGLRWILPIHEVEGEVERANLAATKWSSSTLPSSFENHALEPVFNLKGFPFMPFIRECLQNSDSMRNRQRLWRISQQFRLLWESRFS</sequence>
<evidence type="ECO:0000256" key="1">
    <source>
        <dbReference type="SAM" id="SignalP"/>
    </source>
</evidence>
<dbReference type="CDD" id="cd09917">
    <property type="entry name" value="F-box_SF"/>
    <property type="match status" value="1"/>
</dbReference>
<comment type="caution">
    <text evidence="3">The sequence shown here is derived from an EMBL/GenBank/DDBJ whole genome shotgun (WGS) entry which is preliminary data.</text>
</comment>
<dbReference type="InterPro" id="IPR036047">
    <property type="entry name" value="F-box-like_dom_sf"/>
</dbReference>
<feature type="domain" description="F-box" evidence="2">
    <location>
        <begin position="284"/>
        <end position="333"/>
    </location>
</feature>
<proteinExistence type="predicted"/>